<reference evidence="4 5" key="1">
    <citation type="submission" date="2019-07" db="EMBL/GenBank/DDBJ databases">
        <title>De Novo Assembly of kiwifruit Actinidia rufa.</title>
        <authorList>
            <person name="Sugita-Konishi S."/>
            <person name="Sato K."/>
            <person name="Mori E."/>
            <person name="Abe Y."/>
            <person name="Kisaki G."/>
            <person name="Hamano K."/>
            <person name="Suezawa K."/>
            <person name="Otani M."/>
            <person name="Fukuda T."/>
            <person name="Manabe T."/>
            <person name="Gomi K."/>
            <person name="Tabuchi M."/>
            <person name="Akimitsu K."/>
            <person name="Kataoka I."/>
        </authorList>
    </citation>
    <scope>NUCLEOTIDE SEQUENCE [LARGE SCALE GENOMIC DNA]</scope>
    <source>
        <strain evidence="5">cv. Fuchu</strain>
    </source>
</reference>
<comment type="caution">
    <text evidence="4">The sequence shown here is derived from an EMBL/GenBank/DDBJ whole genome shotgun (WGS) entry which is preliminary data.</text>
</comment>
<feature type="compositionally biased region" description="Low complexity" evidence="2">
    <location>
        <begin position="208"/>
        <end position="218"/>
    </location>
</feature>
<protein>
    <submittedName>
        <fullName evidence="4">Nuclear transport factor 2 (NTF2) family protein with RNA binding (RRM-RBD-RNP motifs) domain-containing protein</fullName>
    </submittedName>
</protein>
<proteinExistence type="predicted"/>
<dbReference type="PANTHER" id="PTHR10693:SF20">
    <property type="entry name" value="AT27578P"/>
    <property type="match status" value="1"/>
</dbReference>
<dbReference type="Pfam" id="PF02136">
    <property type="entry name" value="NTF2"/>
    <property type="match status" value="1"/>
</dbReference>
<accession>A0A7J0FTQ1</accession>
<evidence type="ECO:0000313" key="5">
    <source>
        <dbReference type="Proteomes" id="UP000585474"/>
    </source>
</evidence>
<name>A0A7J0FTQ1_9ERIC</name>
<organism evidence="4 5">
    <name type="scientific">Actinidia rufa</name>
    <dbReference type="NCBI Taxonomy" id="165716"/>
    <lineage>
        <taxon>Eukaryota</taxon>
        <taxon>Viridiplantae</taxon>
        <taxon>Streptophyta</taxon>
        <taxon>Embryophyta</taxon>
        <taxon>Tracheophyta</taxon>
        <taxon>Spermatophyta</taxon>
        <taxon>Magnoliopsida</taxon>
        <taxon>eudicotyledons</taxon>
        <taxon>Gunneridae</taxon>
        <taxon>Pentapetalae</taxon>
        <taxon>asterids</taxon>
        <taxon>Ericales</taxon>
        <taxon>Actinidiaceae</taxon>
        <taxon>Actinidia</taxon>
    </lineage>
</organism>
<keyword evidence="1" id="KW-0694">RNA-binding</keyword>
<feature type="region of interest" description="Disordered" evidence="2">
    <location>
        <begin position="203"/>
        <end position="224"/>
    </location>
</feature>
<gene>
    <name evidence="4" type="ORF">Acr_15g0006910</name>
</gene>
<dbReference type="SUPFAM" id="SSF54427">
    <property type="entry name" value="NTF2-like"/>
    <property type="match status" value="1"/>
</dbReference>
<feature type="domain" description="NTF2" evidence="3">
    <location>
        <begin position="24"/>
        <end position="80"/>
    </location>
</feature>
<dbReference type="PANTHER" id="PTHR10693">
    <property type="entry name" value="RAS GTPASE-ACTIVATING PROTEIN-BINDING PROTEIN"/>
    <property type="match status" value="1"/>
</dbReference>
<evidence type="ECO:0000259" key="3">
    <source>
        <dbReference type="PROSITE" id="PS50177"/>
    </source>
</evidence>
<dbReference type="InterPro" id="IPR002075">
    <property type="entry name" value="NTF2_dom"/>
</dbReference>
<dbReference type="InterPro" id="IPR039539">
    <property type="entry name" value="Ras_GTPase_bind_prot"/>
</dbReference>
<evidence type="ECO:0000256" key="1">
    <source>
        <dbReference type="ARBA" id="ARBA00022884"/>
    </source>
</evidence>
<dbReference type="GO" id="GO:0005829">
    <property type="term" value="C:cytosol"/>
    <property type="evidence" value="ECO:0007669"/>
    <property type="project" value="TreeGrafter"/>
</dbReference>
<dbReference type="EMBL" id="BJWL01000015">
    <property type="protein sequence ID" value="GFZ02082.1"/>
    <property type="molecule type" value="Genomic_DNA"/>
</dbReference>
<dbReference type="OrthoDB" id="339151at2759"/>
<dbReference type="PROSITE" id="PS50177">
    <property type="entry name" value="NTF2_DOMAIN"/>
    <property type="match status" value="1"/>
</dbReference>
<dbReference type="GO" id="GO:0003729">
    <property type="term" value="F:mRNA binding"/>
    <property type="evidence" value="ECO:0007669"/>
    <property type="project" value="TreeGrafter"/>
</dbReference>
<sequence>MVSLTGELITVLVLFGVRSVMTVVGNAFVQQYYNIQHQSPGLVHRFYQDISKLGRPDDDGTMSMTTTMHAIDEKILSLKYGSSGQKLNPWMHKNLTMVESMSLLPEHRSVSMKWRLLSLQSRILLQCRKFTFTEETLVTVEVNGEETVNGSINGDVSVVEEEVPVAEVVDEVPDDSNVVVESHSKIEEVPKKSYASIVSDGMKESAMPLSSPSPVPRRSLAKSQEQPVNLAQALALALVPEGTGFQCRSYRKWG</sequence>
<dbReference type="Proteomes" id="UP000585474">
    <property type="component" value="Unassembled WGS sequence"/>
</dbReference>
<keyword evidence="5" id="KW-1185">Reference proteome</keyword>
<dbReference type="InterPro" id="IPR032710">
    <property type="entry name" value="NTF2-like_dom_sf"/>
</dbReference>
<evidence type="ECO:0000256" key="2">
    <source>
        <dbReference type="SAM" id="MobiDB-lite"/>
    </source>
</evidence>
<dbReference type="InterPro" id="IPR018222">
    <property type="entry name" value="Nuclear_transport_factor_2_euk"/>
</dbReference>
<evidence type="ECO:0000313" key="4">
    <source>
        <dbReference type="EMBL" id="GFZ02082.1"/>
    </source>
</evidence>
<dbReference type="AlphaFoldDB" id="A0A7J0FTQ1"/>
<dbReference type="GO" id="GO:1990904">
    <property type="term" value="C:ribonucleoprotein complex"/>
    <property type="evidence" value="ECO:0007669"/>
    <property type="project" value="TreeGrafter"/>
</dbReference>
<dbReference type="Gene3D" id="3.10.450.50">
    <property type="match status" value="1"/>
</dbReference>